<keyword evidence="1" id="KW-1133">Transmembrane helix</keyword>
<reference evidence="2" key="1">
    <citation type="journal article" date="2023" name="Mol. Phylogenet. Evol.">
        <title>Genome-scale phylogeny and comparative genomics of the fungal order Sordariales.</title>
        <authorList>
            <person name="Hensen N."/>
            <person name="Bonometti L."/>
            <person name="Westerberg I."/>
            <person name="Brannstrom I.O."/>
            <person name="Guillou S."/>
            <person name="Cros-Aarteil S."/>
            <person name="Calhoun S."/>
            <person name="Haridas S."/>
            <person name="Kuo A."/>
            <person name="Mondo S."/>
            <person name="Pangilinan J."/>
            <person name="Riley R."/>
            <person name="LaButti K."/>
            <person name="Andreopoulos B."/>
            <person name="Lipzen A."/>
            <person name="Chen C."/>
            <person name="Yan M."/>
            <person name="Daum C."/>
            <person name="Ng V."/>
            <person name="Clum A."/>
            <person name="Steindorff A."/>
            <person name="Ohm R.A."/>
            <person name="Martin F."/>
            <person name="Silar P."/>
            <person name="Natvig D.O."/>
            <person name="Lalanne C."/>
            <person name="Gautier V."/>
            <person name="Ament-Velasquez S.L."/>
            <person name="Kruys A."/>
            <person name="Hutchinson M.I."/>
            <person name="Powell A.J."/>
            <person name="Barry K."/>
            <person name="Miller A.N."/>
            <person name="Grigoriev I.V."/>
            <person name="Debuchy R."/>
            <person name="Gladieux P."/>
            <person name="Hiltunen Thoren M."/>
            <person name="Johannesson H."/>
        </authorList>
    </citation>
    <scope>NUCLEOTIDE SEQUENCE</scope>
    <source>
        <strain evidence="2">FGSC 1904</strain>
    </source>
</reference>
<sequence length="100" mass="11696">MLDPLLCILYFLRLFKLRFFTLSLFPLSLFPISLFPCLFLGLLTLNPLLLGLFLFGFLTSSPFALSLLERKFNCWLRGYGFRCRNWLFLYGAIGLWLPFG</sequence>
<keyword evidence="1" id="KW-0812">Transmembrane</keyword>
<feature type="transmembrane region" description="Helical" evidence="1">
    <location>
        <begin position="79"/>
        <end position="99"/>
    </location>
</feature>
<keyword evidence="3" id="KW-1185">Reference proteome</keyword>
<evidence type="ECO:0000256" key="1">
    <source>
        <dbReference type="SAM" id="Phobius"/>
    </source>
</evidence>
<dbReference type="EMBL" id="JAUTDP010000010">
    <property type="protein sequence ID" value="KAK3395799.1"/>
    <property type="molecule type" value="Genomic_DNA"/>
</dbReference>
<keyword evidence="1" id="KW-0472">Membrane</keyword>
<evidence type="ECO:0000313" key="3">
    <source>
        <dbReference type="Proteomes" id="UP001281003"/>
    </source>
</evidence>
<dbReference type="AlphaFoldDB" id="A0AAE0U9V3"/>
<evidence type="ECO:0000313" key="2">
    <source>
        <dbReference type="EMBL" id="KAK3395799.1"/>
    </source>
</evidence>
<reference evidence="2" key="2">
    <citation type="submission" date="2023-07" db="EMBL/GenBank/DDBJ databases">
        <authorList>
            <consortium name="Lawrence Berkeley National Laboratory"/>
            <person name="Haridas S."/>
            <person name="Hensen N."/>
            <person name="Bonometti L."/>
            <person name="Westerberg I."/>
            <person name="Brannstrom I.O."/>
            <person name="Guillou S."/>
            <person name="Cros-Aarteil S."/>
            <person name="Calhoun S."/>
            <person name="Kuo A."/>
            <person name="Mondo S."/>
            <person name="Pangilinan J."/>
            <person name="Riley R."/>
            <person name="LaButti K."/>
            <person name="Andreopoulos B."/>
            <person name="Lipzen A."/>
            <person name="Chen C."/>
            <person name="Yanf M."/>
            <person name="Daum C."/>
            <person name="Ng V."/>
            <person name="Clum A."/>
            <person name="Steindorff A."/>
            <person name="Ohm R."/>
            <person name="Martin F."/>
            <person name="Silar P."/>
            <person name="Natvig D."/>
            <person name="Lalanne C."/>
            <person name="Gautier V."/>
            <person name="Ament-velasquez S.L."/>
            <person name="Kruys A."/>
            <person name="Hutchinson M.I."/>
            <person name="Powell A.J."/>
            <person name="Barry K."/>
            <person name="Miller A.N."/>
            <person name="Grigoriev I.V."/>
            <person name="Debuchy R."/>
            <person name="Gladieux P."/>
            <person name="Thoren M.H."/>
            <person name="Johannesson H."/>
        </authorList>
    </citation>
    <scope>NUCLEOTIDE SEQUENCE</scope>
    <source>
        <strain evidence="2">FGSC 1904</strain>
    </source>
</reference>
<comment type="caution">
    <text evidence="2">The sequence shown here is derived from an EMBL/GenBank/DDBJ whole genome shotgun (WGS) entry which is preliminary data.</text>
</comment>
<feature type="transmembrane region" description="Helical" evidence="1">
    <location>
        <begin position="48"/>
        <end position="67"/>
    </location>
</feature>
<proteinExistence type="predicted"/>
<name>A0AAE0U9V3_SORBR</name>
<organism evidence="2 3">
    <name type="scientific">Sordaria brevicollis</name>
    <dbReference type="NCBI Taxonomy" id="83679"/>
    <lineage>
        <taxon>Eukaryota</taxon>
        <taxon>Fungi</taxon>
        <taxon>Dikarya</taxon>
        <taxon>Ascomycota</taxon>
        <taxon>Pezizomycotina</taxon>
        <taxon>Sordariomycetes</taxon>
        <taxon>Sordariomycetidae</taxon>
        <taxon>Sordariales</taxon>
        <taxon>Sordariaceae</taxon>
        <taxon>Sordaria</taxon>
    </lineage>
</organism>
<gene>
    <name evidence="2" type="ORF">B0T20DRAFT_419850</name>
</gene>
<feature type="transmembrane region" description="Helical" evidence="1">
    <location>
        <begin position="19"/>
        <end position="42"/>
    </location>
</feature>
<dbReference type="Proteomes" id="UP001281003">
    <property type="component" value="Unassembled WGS sequence"/>
</dbReference>
<accession>A0AAE0U9V3</accession>
<protein>
    <submittedName>
        <fullName evidence="2">Uncharacterized protein</fullName>
    </submittedName>
</protein>